<evidence type="ECO:0000313" key="9">
    <source>
        <dbReference type="EMBL" id="MCP1676601.1"/>
    </source>
</evidence>
<name>A0AAE3G879_9GAMM</name>
<keyword evidence="6 7" id="KW-0472">Membrane</keyword>
<feature type="transmembrane region" description="Helical" evidence="7">
    <location>
        <begin position="298"/>
        <end position="317"/>
    </location>
</feature>
<dbReference type="EMBL" id="JALJXV010000010">
    <property type="protein sequence ID" value="MCP1676601.1"/>
    <property type="molecule type" value="Genomic_DNA"/>
</dbReference>
<dbReference type="InterPro" id="IPR050925">
    <property type="entry name" value="Rhomboid_protease_S54"/>
</dbReference>
<feature type="domain" description="Peptidase S54 rhomboid" evidence="8">
    <location>
        <begin position="164"/>
        <end position="313"/>
    </location>
</feature>
<evidence type="ECO:0000256" key="1">
    <source>
        <dbReference type="ARBA" id="ARBA00004141"/>
    </source>
</evidence>
<dbReference type="SUPFAM" id="SSF144091">
    <property type="entry name" value="Rhomboid-like"/>
    <property type="match status" value="1"/>
</dbReference>
<dbReference type="PANTHER" id="PTHR43731:SF14">
    <property type="entry name" value="PRESENILIN-ASSOCIATED RHOMBOID-LIKE PROTEIN, MITOCHONDRIAL"/>
    <property type="match status" value="1"/>
</dbReference>
<evidence type="ECO:0000259" key="8">
    <source>
        <dbReference type="Pfam" id="PF01694"/>
    </source>
</evidence>
<feature type="transmembrane region" description="Helical" evidence="7">
    <location>
        <begin position="205"/>
        <end position="222"/>
    </location>
</feature>
<dbReference type="Pfam" id="PF01694">
    <property type="entry name" value="Rhomboid"/>
    <property type="match status" value="1"/>
</dbReference>
<evidence type="ECO:0000256" key="6">
    <source>
        <dbReference type="ARBA" id="ARBA00023136"/>
    </source>
</evidence>
<accession>A0AAE3G879</accession>
<feature type="transmembrane region" description="Helical" evidence="7">
    <location>
        <begin position="37"/>
        <end position="56"/>
    </location>
</feature>
<feature type="transmembrane region" description="Helical" evidence="7">
    <location>
        <begin position="255"/>
        <end position="278"/>
    </location>
</feature>
<gene>
    <name evidence="9" type="ORF">J2T57_003772</name>
</gene>
<organism evidence="9 10">
    <name type="scientific">Natronocella acetinitrilica</name>
    <dbReference type="NCBI Taxonomy" id="414046"/>
    <lineage>
        <taxon>Bacteria</taxon>
        <taxon>Pseudomonadati</taxon>
        <taxon>Pseudomonadota</taxon>
        <taxon>Gammaproteobacteria</taxon>
        <taxon>Chromatiales</taxon>
        <taxon>Ectothiorhodospiraceae</taxon>
        <taxon>Natronocella</taxon>
    </lineage>
</organism>
<dbReference type="AlphaFoldDB" id="A0AAE3G879"/>
<feature type="transmembrane region" description="Helical" evidence="7">
    <location>
        <begin position="228"/>
        <end position="248"/>
    </location>
</feature>
<evidence type="ECO:0000313" key="10">
    <source>
        <dbReference type="Proteomes" id="UP001205843"/>
    </source>
</evidence>
<keyword evidence="4" id="KW-0378">Hydrolase</keyword>
<evidence type="ECO:0000256" key="3">
    <source>
        <dbReference type="ARBA" id="ARBA00022692"/>
    </source>
</evidence>
<protein>
    <submittedName>
        <fullName evidence="9">Membrane associated rhomboid family serine protease</fullName>
    </submittedName>
</protein>
<keyword evidence="10" id="KW-1185">Reference proteome</keyword>
<dbReference type="InterPro" id="IPR035952">
    <property type="entry name" value="Rhomboid-like_sf"/>
</dbReference>
<comment type="caution">
    <text evidence="9">The sequence shown here is derived from an EMBL/GenBank/DDBJ whole genome shotgun (WGS) entry which is preliminary data.</text>
</comment>
<evidence type="ECO:0000256" key="4">
    <source>
        <dbReference type="ARBA" id="ARBA00022801"/>
    </source>
</evidence>
<keyword evidence="3 7" id="KW-0812">Transmembrane</keyword>
<dbReference type="PANTHER" id="PTHR43731">
    <property type="entry name" value="RHOMBOID PROTEASE"/>
    <property type="match status" value="1"/>
</dbReference>
<keyword evidence="9" id="KW-0645">Protease</keyword>
<dbReference type="Gene3D" id="1.20.1540.10">
    <property type="entry name" value="Rhomboid-like"/>
    <property type="match status" value="1"/>
</dbReference>
<sequence>MAAAAQRVPAARADDRNQHGVLLIPLDRKLDWRRPPAATLGLGLVTVLVFLLFQTGEDQRHRIAMDFYEQSGLMALELDRYQQDLRHRDPEHWLVDARADDVGPTAVHWSIVRDEDFAHRLLAGQVITADDPAFIDWRADRHTLRSHMDGITFWRFGLKPGDFQAETLLTHVFLHGDVFHLLGNLVFLIALGMLVELTIGWHRMLAAYLLGGVLVGAADLLFTPDRLIPGVGASGAIAVLMGLYAVLFGLQKVRFFYFVGVYFNYTRAPALLLLPLWLGWELLNWLWLSTDSSTHYGAHAVGLVVGALFGAGLRLAWPTAINQDFLREADAVAERERDTALIEQRLRELDYAGALPLLENQYAREPDNLAVLHRIHRCLRLQPDSARYHQVSQQLLDWTARHRDDEQVVLEVYQDYRRRAKPKPRLTGRQIQVLALRFARLDARAEAEELGRLVTDKRLPQAATVRVALAEMHLRAGHPERAQPQLQALLEEYPTSQEAEYGRGLLRRMHVGRSPVAPSGAQVGG</sequence>
<evidence type="ECO:0000256" key="5">
    <source>
        <dbReference type="ARBA" id="ARBA00022989"/>
    </source>
</evidence>
<reference evidence="9" key="1">
    <citation type="submission" date="2022-03" db="EMBL/GenBank/DDBJ databases">
        <title>Genomic Encyclopedia of Type Strains, Phase III (KMG-III): the genomes of soil and plant-associated and newly described type strains.</title>
        <authorList>
            <person name="Whitman W."/>
        </authorList>
    </citation>
    <scope>NUCLEOTIDE SEQUENCE</scope>
    <source>
        <strain evidence="9">ANL 6-2</strain>
    </source>
</reference>
<comment type="subcellular location">
    <subcellularLocation>
        <location evidence="1">Membrane</location>
        <topology evidence="1">Multi-pass membrane protein</topology>
    </subcellularLocation>
</comment>
<keyword evidence="5 7" id="KW-1133">Transmembrane helix</keyword>
<evidence type="ECO:0000256" key="2">
    <source>
        <dbReference type="ARBA" id="ARBA00009045"/>
    </source>
</evidence>
<dbReference type="RefSeq" id="WP_253483244.1">
    <property type="nucleotide sequence ID" value="NZ_JALJXV010000010.1"/>
</dbReference>
<proteinExistence type="inferred from homology"/>
<comment type="similarity">
    <text evidence="2">Belongs to the peptidase S54 family.</text>
</comment>
<evidence type="ECO:0000256" key="7">
    <source>
        <dbReference type="SAM" id="Phobius"/>
    </source>
</evidence>
<feature type="transmembrane region" description="Helical" evidence="7">
    <location>
        <begin position="178"/>
        <end position="198"/>
    </location>
</feature>
<dbReference type="GO" id="GO:0006508">
    <property type="term" value="P:proteolysis"/>
    <property type="evidence" value="ECO:0007669"/>
    <property type="project" value="UniProtKB-KW"/>
</dbReference>
<dbReference type="GO" id="GO:0004252">
    <property type="term" value="F:serine-type endopeptidase activity"/>
    <property type="evidence" value="ECO:0007669"/>
    <property type="project" value="InterPro"/>
</dbReference>
<dbReference type="InterPro" id="IPR022764">
    <property type="entry name" value="Peptidase_S54_rhomboid_dom"/>
</dbReference>
<dbReference type="GO" id="GO:0016020">
    <property type="term" value="C:membrane"/>
    <property type="evidence" value="ECO:0007669"/>
    <property type="project" value="UniProtKB-SubCell"/>
</dbReference>
<dbReference type="Proteomes" id="UP001205843">
    <property type="component" value="Unassembled WGS sequence"/>
</dbReference>